<sequence length="37" mass="4248">MQGWTGVFPENRQSQPAPQKSITQSVLDEFLIKDRSQ</sequence>
<feature type="region of interest" description="Disordered" evidence="1">
    <location>
        <begin position="1"/>
        <end position="28"/>
    </location>
</feature>
<dbReference type="Proteomes" id="UP000242447">
    <property type="component" value="Chromosome"/>
</dbReference>
<name>A0A1W6NYV0_9RHOB</name>
<protein>
    <submittedName>
        <fullName evidence="2">Uncharacterized protein</fullName>
    </submittedName>
</protein>
<gene>
    <name evidence="2" type="ORF">BVG79_01076</name>
</gene>
<dbReference type="KEGG" id="kro:BVG79_01076"/>
<keyword evidence="3" id="KW-1185">Reference proteome</keyword>
<feature type="compositionally biased region" description="Polar residues" evidence="1">
    <location>
        <begin position="11"/>
        <end position="26"/>
    </location>
</feature>
<dbReference type="AlphaFoldDB" id="A0A1W6NYV0"/>
<proteinExistence type="predicted"/>
<accession>A0A1W6NYV0</accession>
<evidence type="ECO:0000313" key="3">
    <source>
        <dbReference type="Proteomes" id="UP000242447"/>
    </source>
</evidence>
<evidence type="ECO:0000256" key="1">
    <source>
        <dbReference type="SAM" id="MobiDB-lite"/>
    </source>
</evidence>
<reference evidence="2 3" key="1">
    <citation type="submission" date="2017-02" db="EMBL/GenBank/DDBJ databases">
        <title>Ketogulonicigenium robustum SPU B003 Genome sequencing and assembly.</title>
        <authorList>
            <person name="Li Y."/>
            <person name="Liu L."/>
            <person name="Wang C."/>
            <person name="Zhang M."/>
            <person name="Zhang T."/>
            <person name="Zhang Y."/>
        </authorList>
    </citation>
    <scope>NUCLEOTIDE SEQUENCE [LARGE SCALE GENOMIC DNA]</scope>
    <source>
        <strain evidence="2 3">SPU_B003</strain>
    </source>
</reference>
<dbReference type="STRING" id="92947.BVG79_01076"/>
<dbReference type="EMBL" id="CP019937">
    <property type="protein sequence ID" value="ARO14422.1"/>
    <property type="molecule type" value="Genomic_DNA"/>
</dbReference>
<organism evidence="2 3">
    <name type="scientific">Ketogulonicigenium robustum</name>
    <dbReference type="NCBI Taxonomy" id="92947"/>
    <lineage>
        <taxon>Bacteria</taxon>
        <taxon>Pseudomonadati</taxon>
        <taxon>Pseudomonadota</taxon>
        <taxon>Alphaproteobacteria</taxon>
        <taxon>Rhodobacterales</taxon>
        <taxon>Roseobacteraceae</taxon>
        <taxon>Ketogulonicigenium</taxon>
    </lineage>
</organism>
<evidence type="ECO:0000313" key="2">
    <source>
        <dbReference type="EMBL" id="ARO14422.1"/>
    </source>
</evidence>